<accession>A0A7C4VRR5</accession>
<sequence>MIHRIQQKQEGDGDSRPKWFNSPVNFHEGTLSDMRCHVPSFERRSFGLAQPDNDLTRLNERLDTIVRLPFGEDNTIIPVGVVSKNYALVQHTHVLDVAMQALDAAKIALDGVKATIAITEYGERMHLSLYLPDKYHFDPGDGFPIALRLECFNSVDGTTRFRALMGWFRFVCSNGLIIGVTRSNVRRRHVGNLSLKDVDEVLRSGLRESETERKNFECWRKARITLDQIATWVNKDLLKGWGFKAAARTFHIACCGYDAKVLGQYKSNTPTAIAMQKTKRVPGAPEQCHNLFDLSQILAWLAQERRDVQEQLEWREKIPELMAPLLN</sequence>
<reference evidence="2" key="1">
    <citation type="journal article" date="2020" name="mSystems">
        <title>Genome- and Community-Level Interaction Insights into Carbon Utilization and Element Cycling Functions of Hydrothermarchaeota in Hydrothermal Sediment.</title>
        <authorList>
            <person name="Zhou Z."/>
            <person name="Liu Y."/>
            <person name="Xu W."/>
            <person name="Pan J."/>
            <person name="Luo Z.H."/>
            <person name="Li M."/>
        </authorList>
    </citation>
    <scope>NUCLEOTIDE SEQUENCE [LARGE SCALE GENOMIC DNA]</scope>
    <source>
        <strain evidence="2">SpSt-477</strain>
    </source>
</reference>
<gene>
    <name evidence="2" type="ORF">ENS29_15705</name>
</gene>
<evidence type="ECO:0000313" key="2">
    <source>
        <dbReference type="EMBL" id="HGU34269.1"/>
    </source>
</evidence>
<name>A0A7C4VRR5_9BACT</name>
<protein>
    <submittedName>
        <fullName evidence="2">DUF932 domain-containing protein</fullName>
    </submittedName>
</protein>
<feature type="compositionally biased region" description="Basic and acidic residues" evidence="1">
    <location>
        <begin position="7"/>
        <end position="17"/>
    </location>
</feature>
<dbReference type="InterPro" id="IPR026325">
    <property type="entry name" value="DUF932"/>
</dbReference>
<dbReference type="AlphaFoldDB" id="A0A7C4VRR5"/>
<dbReference type="Pfam" id="PF06067">
    <property type="entry name" value="DUF932"/>
    <property type="match status" value="1"/>
</dbReference>
<organism evidence="2">
    <name type="scientific">Desulfatirhabdium butyrativorans</name>
    <dbReference type="NCBI Taxonomy" id="340467"/>
    <lineage>
        <taxon>Bacteria</taxon>
        <taxon>Pseudomonadati</taxon>
        <taxon>Thermodesulfobacteriota</taxon>
        <taxon>Desulfobacteria</taxon>
        <taxon>Desulfobacterales</taxon>
        <taxon>Desulfatirhabdiaceae</taxon>
        <taxon>Desulfatirhabdium</taxon>
    </lineage>
</organism>
<comment type="caution">
    <text evidence="2">The sequence shown here is derived from an EMBL/GenBank/DDBJ whole genome shotgun (WGS) entry which is preliminary data.</text>
</comment>
<feature type="region of interest" description="Disordered" evidence="1">
    <location>
        <begin position="1"/>
        <end position="21"/>
    </location>
</feature>
<dbReference type="EMBL" id="DSUH01000361">
    <property type="protein sequence ID" value="HGU34269.1"/>
    <property type="molecule type" value="Genomic_DNA"/>
</dbReference>
<proteinExistence type="predicted"/>
<evidence type="ECO:0000256" key="1">
    <source>
        <dbReference type="SAM" id="MobiDB-lite"/>
    </source>
</evidence>